<dbReference type="InterPro" id="IPR014729">
    <property type="entry name" value="Rossmann-like_a/b/a_fold"/>
</dbReference>
<dbReference type="Gene3D" id="3.40.50.620">
    <property type="entry name" value="HUPs"/>
    <property type="match status" value="2"/>
</dbReference>
<dbReference type="Pfam" id="PF19269">
    <property type="entry name" value="Anticodon_2"/>
    <property type="match status" value="1"/>
</dbReference>
<dbReference type="SUPFAM" id="SSF48163">
    <property type="entry name" value="An anticodon-binding domain of class I aminoacyl-tRNA synthetases"/>
    <property type="match status" value="1"/>
</dbReference>
<dbReference type="GO" id="GO:0000049">
    <property type="term" value="F:tRNA binding"/>
    <property type="evidence" value="ECO:0007669"/>
    <property type="project" value="InterPro"/>
</dbReference>
<dbReference type="Pfam" id="PF01921">
    <property type="entry name" value="tRNA-synt_1f"/>
    <property type="match status" value="1"/>
</dbReference>
<organism evidence="12 13">
    <name type="scientific">Candidatus Methanoplasma termitum</name>
    <dbReference type="NCBI Taxonomy" id="1577791"/>
    <lineage>
        <taxon>Archaea</taxon>
        <taxon>Methanobacteriati</taxon>
        <taxon>Thermoplasmatota</taxon>
        <taxon>Thermoplasmata</taxon>
        <taxon>Methanomassiliicoccales</taxon>
        <taxon>Methanomassiliicoccaceae</taxon>
        <taxon>Candidatus Methanoplasma</taxon>
    </lineage>
</organism>
<comment type="caution">
    <text evidence="10">Lacks conserved residue(s) required for the propagation of feature annotation.</text>
</comment>
<evidence type="ECO:0000256" key="7">
    <source>
        <dbReference type="ARBA" id="ARBA00022917"/>
    </source>
</evidence>
<feature type="short sequence motif" description="'HIGH' region" evidence="10">
    <location>
        <begin position="26"/>
        <end position="34"/>
    </location>
</feature>
<dbReference type="HOGENOM" id="CLU_025562_0_0_2"/>
<dbReference type="NCBIfam" id="TIGR00467">
    <property type="entry name" value="lysS_arch"/>
    <property type="match status" value="1"/>
</dbReference>
<dbReference type="GO" id="GO:0004824">
    <property type="term" value="F:lysine-tRNA ligase activity"/>
    <property type="evidence" value="ECO:0007669"/>
    <property type="project" value="UniProtKB-UniRule"/>
</dbReference>
<dbReference type="EC" id="6.1.1.6" evidence="10"/>
<evidence type="ECO:0000256" key="8">
    <source>
        <dbReference type="ARBA" id="ARBA00023146"/>
    </source>
</evidence>
<dbReference type="STRING" id="1577791.Mpt1_c07840"/>
<evidence type="ECO:0000256" key="2">
    <source>
        <dbReference type="ARBA" id="ARBA00005594"/>
    </source>
</evidence>
<evidence type="ECO:0000313" key="13">
    <source>
        <dbReference type="Proteomes" id="UP000030787"/>
    </source>
</evidence>
<evidence type="ECO:0000313" key="12">
    <source>
        <dbReference type="EMBL" id="AIZ56666.1"/>
    </source>
</evidence>
<dbReference type="InterPro" id="IPR008925">
    <property type="entry name" value="aa_tRNA-synth_I_cd-bd_sf"/>
</dbReference>
<keyword evidence="6 10" id="KW-0067">ATP-binding</keyword>
<dbReference type="InterPro" id="IPR045462">
    <property type="entry name" value="aa-tRNA-synth_I_cd-bd"/>
</dbReference>
<evidence type="ECO:0000259" key="11">
    <source>
        <dbReference type="Pfam" id="PF19269"/>
    </source>
</evidence>
<evidence type="ECO:0000256" key="1">
    <source>
        <dbReference type="ARBA" id="ARBA00004496"/>
    </source>
</evidence>
<dbReference type="InterPro" id="IPR020751">
    <property type="entry name" value="aa-tRNA-synth_I_codon-bd_sub2"/>
</dbReference>
<dbReference type="PANTHER" id="PTHR37940:SF1">
    <property type="entry name" value="LYSINE--TRNA LIGASE"/>
    <property type="match status" value="1"/>
</dbReference>
<proteinExistence type="inferred from homology"/>
<dbReference type="HAMAP" id="MF_00177">
    <property type="entry name" value="Lys_tRNA_synth_class1"/>
    <property type="match status" value="1"/>
</dbReference>
<dbReference type="GeneID" id="24818453"/>
<dbReference type="RefSeq" id="WP_048112365.1">
    <property type="nucleotide sequence ID" value="NZ_CP010070.1"/>
</dbReference>
<dbReference type="GO" id="GO:0005737">
    <property type="term" value="C:cytoplasm"/>
    <property type="evidence" value="ECO:0007669"/>
    <property type="project" value="UniProtKB-SubCell"/>
</dbReference>
<evidence type="ECO:0000256" key="5">
    <source>
        <dbReference type="ARBA" id="ARBA00022741"/>
    </source>
</evidence>
<name>A0A0A7LGQ1_9ARCH</name>
<keyword evidence="13" id="KW-1185">Reference proteome</keyword>
<dbReference type="Proteomes" id="UP000030787">
    <property type="component" value="Chromosome"/>
</dbReference>
<reference evidence="12 13" key="1">
    <citation type="journal article" date="2014" name="Appl. Environ. Microbiol.">
        <title>Comparative Genome Analysis of 'Candidatus Methanoplasma termitum' Indicates a New Mode of Energy Metabolism in the Seventh Order of Methanogens.</title>
        <authorList>
            <person name="Lang K."/>
            <person name="Schuldes J."/>
            <person name="Klingl A."/>
            <person name="Poehlein A."/>
            <person name="Daniel R."/>
            <person name="Brune A."/>
        </authorList>
    </citation>
    <scope>NUCLEOTIDE SEQUENCE [LARGE SCALE GENOMIC DNA]</scope>
    <source>
        <strain evidence="13">Mpt1</strain>
    </source>
</reference>
<dbReference type="PANTHER" id="PTHR37940">
    <property type="entry name" value="LYSINE--TRNA LIGASE"/>
    <property type="match status" value="1"/>
</dbReference>
<keyword evidence="5 10" id="KW-0547">Nucleotide-binding</keyword>
<gene>
    <name evidence="10 12" type="primary">lysS</name>
    <name evidence="12" type="ORF">Mpt1_c07840</name>
</gene>
<feature type="binding site" evidence="10">
    <location>
        <position position="274"/>
    </location>
    <ligand>
        <name>ATP</name>
        <dbReference type="ChEBI" id="CHEBI:30616"/>
    </ligand>
</feature>
<keyword evidence="4 10" id="KW-0436">Ligase</keyword>
<protein>
    <recommendedName>
        <fullName evidence="10">Lysine--tRNA ligase</fullName>
        <ecNumber evidence="10">6.1.1.6</ecNumber>
    </recommendedName>
    <alternativeName>
        <fullName evidence="10">Lysyl-tRNA synthetase</fullName>
        <shortName evidence="10">LysRS</shortName>
    </alternativeName>
</protein>
<dbReference type="KEGG" id="mear:Mpt1_c07840"/>
<comment type="subcellular location">
    <subcellularLocation>
        <location evidence="1 10">Cytoplasm</location>
    </subcellularLocation>
</comment>
<dbReference type="Gene3D" id="1.10.10.770">
    <property type="match status" value="1"/>
</dbReference>
<keyword evidence="3 10" id="KW-0963">Cytoplasm</keyword>
<dbReference type="InterPro" id="IPR042078">
    <property type="entry name" value="Lys-tRNA-ligase_SC_fold"/>
</dbReference>
<comment type="similarity">
    <text evidence="2 10">Belongs to the class-I aminoacyl-tRNA synthetase family.</text>
</comment>
<dbReference type="GO" id="GO:0005524">
    <property type="term" value="F:ATP binding"/>
    <property type="evidence" value="ECO:0007669"/>
    <property type="project" value="UniProtKB-UniRule"/>
</dbReference>
<dbReference type="Gene3D" id="6.10.20.10">
    <property type="entry name" value="Lysine tRNA ligase, stem contact fold domain"/>
    <property type="match status" value="1"/>
</dbReference>
<dbReference type="SUPFAM" id="SSF52374">
    <property type="entry name" value="Nucleotidylyl transferase"/>
    <property type="match status" value="1"/>
</dbReference>
<dbReference type="OrthoDB" id="6838at2157"/>
<evidence type="ECO:0000256" key="4">
    <source>
        <dbReference type="ARBA" id="ARBA00022598"/>
    </source>
</evidence>
<feature type="domain" description="Aminoacyl-tRNA synthetase class I anticodon-binding" evidence="11">
    <location>
        <begin position="441"/>
        <end position="513"/>
    </location>
</feature>
<dbReference type="Gene3D" id="1.10.10.350">
    <property type="match status" value="1"/>
</dbReference>
<keyword evidence="7 10" id="KW-0648">Protein biosynthesis</keyword>
<dbReference type="AlphaFoldDB" id="A0A0A7LGQ1"/>
<evidence type="ECO:0000256" key="10">
    <source>
        <dbReference type="HAMAP-Rule" id="MF_00177"/>
    </source>
</evidence>
<evidence type="ECO:0000256" key="3">
    <source>
        <dbReference type="ARBA" id="ARBA00022490"/>
    </source>
</evidence>
<sequence>MHWADVIAKDVADTCEKPLIAAGISPSGTIHVGSLREAITAESIRSAVKELNENVRMIYLIDSFDQLKKRSDFLPESYEEHVNKPISQIPCPCGKHHNFAHHFIQNFLDAVESLDIDCEVIWTHELYEQGKFAQAIDLCFKKRKEIIQILHEVSGKEQKEDYAPYNPVCKDCGKFTNPIFETYSYPTVEYQCKCGYHGIADITKGDGKLTWRLEWPAKWLIFGTSAEPFGKDHAAAGGSYDTGERIAREIYGIEPPLPIPYEFVQLKGVGQMHKSTGSSVTGLDAIGMMPPEVVNYLFLRIQPNKSIDYDPGIGVVEMTDEYDRMERIFFTEGYKSKEVGENSLRAYEIAQHNHVPTEMPLQVPYRHLVSVVQMASTFEDVLAILGRTTDMSKAKEEDIERLRKRVDCVRYWLNGFAPDDVKFYVYPTIPCGTEITMGDKVFFQKLVERLNDANWDADTISQIITETGKETPTGVKAAFKVIYMVLIGKPAGPRVGPFLASMDKQFVINRFIQAVRHT</sequence>
<accession>A0A0A7LGQ1</accession>
<dbReference type="EMBL" id="CP010070">
    <property type="protein sequence ID" value="AIZ56666.1"/>
    <property type="molecule type" value="Genomic_DNA"/>
</dbReference>
<evidence type="ECO:0000256" key="6">
    <source>
        <dbReference type="ARBA" id="ARBA00022840"/>
    </source>
</evidence>
<evidence type="ECO:0000256" key="9">
    <source>
        <dbReference type="ARBA" id="ARBA00048573"/>
    </source>
</evidence>
<dbReference type="InterPro" id="IPR002904">
    <property type="entry name" value="Lys-tRNA-ligase"/>
</dbReference>
<comment type="catalytic activity">
    <reaction evidence="9 10">
        <text>tRNA(Lys) + L-lysine + ATP = L-lysyl-tRNA(Lys) + AMP + diphosphate</text>
        <dbReference type="Rhea" id="RHEA:20792"/>
        <dbReference type="Rhea" id="RHEA-COMP:9696"/>
        <dbReference type="Rhea" id="RHEA-COMP:9697"/>
        <dbReference type="ChEBI" id="CHEBI:30616"/>
        <dbReference type="ChEBI" id="CHEBI:32551"/>
        <dbReference type="ChEBI" id="CHEBI:33019"/>
        <dbReference type="ChEBI" id="CHEBI:78442"/>
        <dbReference type="ChEBI" id="CHEBI:78529"/>
        <dbReference type="ChEBI" id="CHEBI:456215"/>
        <dbReference type="EC" id="6.1.1.6"/>
    </reaction>
</comment>
<dbReference type="GO" id="GO:0006430">
    <property type="term" value="P:lysyl-tRNA aminoacylation"/>
    <property type="evidence" value="ECO:0007669"/>
    <property type="project" value="UniProtKB-UniRule"/>
</dbReference>
<keyword evidence="8 10" id="KW-0030">Aminoacyl-tRNA synthetase</keyword>